<dbReference type="GO" id="GO:0005634">
    <property type="term" value="C:nucleus"/>
    <property type="evidence" value="ECO:0007669"/>
    <property type="project" value="TreeGrafter"/>
</dbReference>
<evidence type="ECO:0000256" key="5">
    <source>
        <dbReference type="PIRSR" id="PIRSR602081-1"/>
    </source>
</evidence>
<dbReference type="PROSITE" id="PS51645">
    <property type="entry name" value="PHR_CRY_ALPHA_BETA"/>
    <property type="match status" value="1"/>
</dbReference>
<sequence length="610" mass="69342">MSKHTLQPLEGLERSVSEDIHRPNKRQRITAASFSPIKIATKENAAAADANPPLQRLLKAMREVDSGPNQGDCVVYWMRMSDMRVTDNRALSQASEQACRHNIPLVVLFIVSPQDYKAHDRSARKIDFALRNLSSVKTRLEELHIPLKAVTIARRKNVPSNMLSLMASLGATQLFANIEYEVDELRRDIELCQLAKKQQTKIRLFHNKSIVEPGIITSKGGKPYAVYSPYQKQWISVVNAAIARYLEEAKHPEANQPSIRSCPKLGELFNSALPVSVAGFELEDDDATAMKELWPEGEDKAKEVLRRFMKTKSRTSQLEANGPLSHGAETDHKHNRMSEYHLERDRADKDTTSRLSPYLSLGVISPRAVLRALLLESGSQKVDNSSNTGAGRFVQEMAWRDFYTDVLASFPRISMGRPFIEKFSAVVWENHQAPNKANLDQSVRDQDSEAVRRWKAGMTGVPIVDAAMRCLNKMGWVHNRVRMIVAMYLTKHLMIDWRIGERYFMEKLIDGDLSSNNGGWQWSASTGVDPCPYFRIFNPHTQSSKESLTLRNPKGDFIRHWVPELRRVYGPDLHNPSISIAKRLEYPIPIIEHKAGRERALRRFKTPGEE</sequence>
<comment type="cofactor">
    <cofactor evidence="5">
        <name>FAD</name>
        <dbReference type="ChEBI" id="CHEBI:57692"/>
    </cofactor>
    <text evidence="5">Binds 1 FAD per subunit.</text>
</comment>
<dbReference type="PANTHER" id="PTHR11455">
    <property type="entry name" value="CRYPTOCHROME"/>
    <property type="match status" value="1"/>
</dbReference>
<dbReference type="Gene3D" id="1.10.579.10">
    <property type="entry name" value="DNA Cyclobutane Dipyrimidine Photolyase, subunit A, domain 3"/>
    <property type="match status" value="1"/>
</dbReference>
<name>A0A5C3L8M5_COPMA</name>
<dbReference type="InterPro" id="IPR002081">
    <property type="entry name" value="Cryptochrome/DNA_photolyase_1"/>
</dbReference>
<organism evidence="9 10">
    <name type="scientific">Coprinopsis marcescibilis</name>
    <name type="common">Agaric fungus</name>
    <name type="synonym">Psathyrella marcescibilis</name>
    <dbReference type="NCBI Taxonomy" id="230819"/>
    <lineage>
        <taxon>Eukaryota</taxon>
        <taxon>Fungi</taxon>
        <taxon>Dikarya</taxon>
        <taxon>Basidiomycota</taxon>
        <taxon>Agaricomycotina</taxon>
        <taxon>Agaricomycetes</taxon>
        <taxon>Agaricomycetidae</taxon>
        <taxon>Agaricales</taxon>
        <taxon>Agaricineae</taxon>
        <taxon>Psathyrellaceae</taxon>
        <taxon>Coprinopsis</taxon>
    </lineage>
</organism>
<dbReference type="GO" id="GO:0005737">
    <property type="term" value="C:cytoplasm"/>
    <property type="evidence" value="ECO:0007669"/>
    <property type="project" value="TreeGrafter"/>
</dbReference>
<evidence type="ECO:0000256" key="4">
    <source>
        <dbReference type="ARBA" id="ARBA00022991"/>
    </source>
</evidence>
<dbReference type="GO" id="GO:0003904">
    <property type="term" value="F:deoxyribodipyrimidine photo-lyase activity"/>
    <property type="evidence" value="ECO:0007669"/>
    <property type="project" value="TreeGrafter"/>
</dbReference>
<comment type="similarity">
    <text evidence="1">Belongs to the DNA photolyase class-1 family.</text>
</comment>
<feature type="region of interest" description="Disordered" evidence="7">
    <location>
        <begin position="312"/>
        <end position="351"/>
    </location>
</feature>
<keyword evidence="10" id="KW-1185">Reference proteome</keyword>
<keyword evidence="2 5" id="KW-0285">Flavoprotein</keyword>
<dbReference type="InterPro" id="IPR036155">
    <property type="entry name" value="Crypto/Photolyase_N_sf"/>
</dbReference>
<dbReference type="InterPro" id="IPR006050">
    <property type="entry name" value="DNA_photolyase_N"/>
</dbReference>
<dbReference type="PANTHER" id="PTHR11455:SF18">
    <property type="entry name" value="SI:CH1073-390K14.1"/>
    <property type="match status" value="1"/>
</dbReference>
<feature type="compositionally biased region" description="Basic and acidic residues" evidence="7">
    <location>
        <begin position="11"/>
        <end position="22"/>
    </location>
</feature>
<dbReference type="InterPro" id="IPR005101">
    <property type="entry name" value="Cryptochr/Photolyase_FAD-bd"/>
</dbReference>
<dbReference type="SUPFAM" id="SSF48173">
    <property type="entry name" value="Cryptochrome/photolyase FAD-binding domain"/>
    <property type="match status" value="1"/>
</dbReference>
<dbReference type="Pfam" id="PF03441">
    <property type="entry name" value="FAD_binding_7"/>
    <property type="match status" value="1"/>
</dbReference>
<proteinExistence type="inferred from homology"/>
<dbReference type="Pfam" id="PF00875">
    <property type="entry name" value="DNA_photolyase"/>
    <property type="match status" value="1"/>
</dbReference>
<feature type="binding site" evidence="5">
    <location>
        <begin position="510"/>
        <end position="512"/>
    </location>
    <ligand>
        <name>FAD</name>
        <dbReference type="ChEBI" id="CHEBI:57692"/>
    </ligand>
</feature>
<feature type="compositionally biased region" description="Basic and acidic residues" evidence="7">
    <location>
        <begin position="328"/>
        <end position="351"/>
    </location>
</feature>
<evidence type="ECO:0000256" key="6">
    <source>
        <dbReference type="PIRSR" id="PIRSR602081-2"/>
    </source>
</evidence>
<dbReference type="OrthoDB" id="435881at2759"/>
<evidence type="ECO:0000256" key="2">
    <source>
        <dbReference type="ARBA" id="ARBA00022630"/>
    </source>
</evidence>
<dbReference type="AlphaFoldDB" id="A0A5C3L8M5"/>
<gene>
    <name evidence="9" type="ORF">FA15DRAFT_582517</name>
</gene>
<reference evidence="9 10" key="1">
    <citation type="journal article" date="2019" name="Nat. Ecol. Evol.">
        <title>Megaphylogeny resolves global patterns of mushroom evolution.</title>
        <authorList>
            <person name="Varga T."/>
            <person name="Krizsan K."/>
            <person name="Foldi C."/>
            <person name="Dima B."/>
            <person name="Sanchez-Garcia M."/>
            <person name="Sanchez-Ramirez S."/>
            <person name="Szollosi G.J."/>
            <person name="Szarkandi J.G."/>
            <person name="Papp V."/>
            <person name="Albert L."/>
            <person name="Andreopoulos W."/>
            <person name="Angelini C."/>
            <person name="Antonin V."/>
            <person name="Barry K.W."/>
            <person name="Bougher N.L."/>
            <person name="Buchanan P."/>
            <person name="Buyck B."/>
            <person name="Bense V."/>
            <person name="Catcheside P."/>
            <person name="Chovatia M."/>
            <person name="Cooper J."/>
            <person name="Damon W."/>
            <person name="Desjardin D."/>
            <person name="Finy P."/>
            <person name="Geml J."/>
            <person name="Haridas S."/>
            <person name="Hughes K."/>
            <person name="Justo A."/>
            <person name="Karasinski D."/>
            <person name="Kautmanova I."/>
            <person name="Kiss B."/>
            <person name="Kocsube S."/>
            <person name="Kotiranta H."/>
            <person name="LaButti K.M."/>
            <person name="Lechner B.E."/>
            <person name="Liimatainen K."/>
            <person name="Lipzen A."/>
            <person name="Lukacs Z."/>
            <person name="Mihaltcheva S."/>
            <person name="Morgado L.N."/>
            <person name="Niskanen T."/>
            <person name="Noordeloos M.E."/>
            <person name="Ohm R.A."/>
            <person name="Ortiz-Santana B."/>
            <person name="Ovrebo C."/>
            <person name="Racz N."/>
            <person name="Riley R."/>
            <person name="Savchenko A."/>
            <person name="Shiryaev A."/>
            <person name="Soop K."/>
            <person name="Spirin V."/>
            <person name="Szebenyi C."/>
            <person name="Tomsovsky M."/>
            <person name="Tulloss R.E."/>
            <person name="Uehling J."/>
            <person name="Grigoriev I.V."/>
            <person name="Vagvolgyi C."/>
            <person name="Papp T."/>
            <person name="Martin F.M."/>
            <person name="Miettinen O."/>
            <person name="Hibbett D.S."/>
            <person name="Nagy L.G."/>
        </authorList>
    </citation>
    <scope>NUCLEOTIDE SEQUENCE [LARGE SCALE GENOMIC DNA]</scope>
    <source>
        <strain evidence="9 10">CBS 121175</strain>
    </source>
</reference>
<keyword evidence="9" id="KW-0456">Lyase</keyword>
<dbReference type="STRING" id="230819.A0A5C3L8M5"/>
<feature type="binding site" evidence="5">
    <location>
        <position position="340"/>
    </location>
    <ligand>
        <name>FAD</name>
        <dbReference type="ChEBI" id="CHEBI:57692"/>
    </ligand>
</feature>
<dbReference type="Gene3D" id="3.40.50.620">
    <property type="entry name" value="HUPs"/>
    <property type="match status" value="1"/>
</dbReference>
<dbReference type="PROSITE" id="PS00394">
    <property type="entry name" value="DNA_PHOTOLYASES_1_1"/>
    <property type="match status" value="1"/>
</dbReference>
<feature type="site" description="Electron transfer via tryptophanyl radical" evidence="6">
    <location>
        <position position="428"/>
    </location>
</feature>
<dbReference type="GO" id="GO:0043153">
    <property type="term" value="P:entrainment of circadian clock by photoperiod"/>
    <property type="evidence" value="ECO:0007669"/>
    <property type="project" value="TreeGrafter"/>
</dbReference>
<dbReference type="EMBL" id="ML210150">
    <property type="protein sequence ID" value="TFK29384.1"/>
    <property type="molecule type" value="Genomic_DNA"/>
</dbReference>
<dbReference type="GO" id="GO:0006950">
    <property type="term" value="P:response to stress"/>
    <property type="evidence" value="ECO:0007669"/>
    <property type="project" value="UniProtKB-ARBA"/>
</dbReference>
<dbReference type="InterPro" id="IPR014729">
    <property type="entry name" value="Rossmann-like_a/b/a_fold"/>
</dbReference>
<evidence type="ECO:0000256" key="1">
    <source>
        <dbReference type="ARBA" id="ARBA00005862"/>
    </source>
</evidence>
<feature type="binding site" evidence="5">
    <location>
        <begin position="396"/>
        <end position="403"/>
    </location>
    <ligand>
        <name>FAD</name>
        <dbReference type="ChEBI" id="CHEBI:57692"/>
    </ligand>
</feature>
<feature type="region of interest" description="Disordered" evidence="7">
    <location>
        <begin position="1"/>
        <end position="24"/>
    </location>
</feature>
<evidence type="ECO:0000256" key="7">
    <source>
        <dbReference type="SAM" id="MobiDB-lite"/>
    </source>
</evidence>
<evidence type="ECO:0000259" key="8">
    <source>
        <dbReference type="PROSITE" id="PS51645"/>
    </source>
</evidence>
<dbReference type="GO" id="GO:0032922">
    <property type="term" value="P:circadian regulation of gene expression"/>
    <property type="evidence" value="ECO:0007669"/>
    <property type="project" value="TreeGrafter"/>
</dbReference>
<accession>A0A5C3L8M5</accession>
<evidence type="ECO:0000313" key="10">
    <source>
        <dbReference type="Proteomes" id="UP000307440"/>
    </source>
</evidence>
<keyword evidence="4" id="KW-0157">Chromophore</keyword>
<dbReference type="GO" id="GO:0003677">
    <property type="term" value="F:DNA binding"/>
    <property type="evidence" value="ECO:0007669"/>
    <property type="project" value="TreeGrafter"/>
</dbReference>
<dbReference type="Gene3D" id="1.25.40.80">
    <property type="match status" value="1"/>
</dbReference>
<keyword evidence="3 5" id="KW-0274">FAD</keyword>
<feature type="site" description="Electron transfer via tryptophanyl radical" evidence="6">
    <location>
        <position position="497"/>
    </location>
</feature>
<feature type="site" description="Electron transfer via tryptophanyl radical" evidence="6">
    <location>
        <position position="520"/>
    </location>
</feature>
<dbReference type="GO" id="GO:0006139">
    <property type="term" value="P:nucleobase-containing compound metabolic process"/>
    <property type="evidence" value="ECO:0007669"/>
    <property type="project" value="UniProtKB-ARBA"/>
</dbReference>
<dbReference type="Proteomes" id="UP000307440">
    <property type="component" value="Unassembled WGS sequence"/>
</dbReference>
<evidence type="ECO:0000313" key="9">
    <source>
        <dbReference type="EMBL" id="TFK29384.1"/>
    </source>
</evidence>
<feature type="binding site" evidence="5">
    <location>
        <position position="393"/>
    </location>
    <ligand>
        <name>FAD</name>
        <dbReference type="ChEBI" id="CHEBI:57692"/>
    </ligand>
</feature>
<dbReference type="InterPro" id="IPR036134">
    <property type="entry name" value="Crypto/Photolyase_FAD-like_sf"/>
</dbReference>
<evidence type="ECO:0000256" key="3">
    <source>
        <dbReference type="ARBA" id="ARBA00022827"/>
    </source>
</evidence>
<dbReference type="InterPro" id="IPR018394">
    <property type="entry name" value="DNA_photolyase_1_CS_C"/>
</dbReference>
<dbReference type="GO" id="GO:0071949">
    <property type="term" value="F:FAD binding"/>
    <property type="evidence" value="ECO:0007669"/>
    <property type="project" value="TreeGrafter"/>
</dbReference>
<feature type="domain" description="Photolyase/cryptochrome alpha/beta" evidence="8">
    <location>
        <begin position="73"/>
        <end position="210"/>
    </location>
</feature>
<protein>
    <submittedName>
        <fullName evidence="9">Cryptochrome/photolyase FAD-binding domain-containing protein</fullName>
    </submittedName>
</protein>
<feature type="binding site" evidence="5">
    <location>
        <begin position="352"/>
        <end position="356"/>
    </location>
    <ligand>
        <name>FAD</name>
        <dbReference type="ChEBI" id="CHEBI:57692"/>
    </ligand>
</feature>
<dbReference type="SUPFAM" id="SSF52425">
    <property type="entry name" value="Cryptochrome/photolyase, N-terminal domain"/>
    <property type="match status" value="1"/>
</dbReference>